<feature type="chain" id="PRO_5024409976" description="DUF4382 domain-containing protein" evidence="1">
    <location>
        <begin position="21"/>
        <end position="178"/>
    </location>
</feature>
<dbReference type="RefSeq" id="WP_148781996.1">
    <property type="nucleotide sequence ID" value="NZ_VNHU01000003.1"/>
</dbReference>
<dbReference type="Proteomes" id="UP000324376">
    <property type="component" value="Unassembled WGS sequence"/>
</dbReference>
<keyword evidence="1" id="KW-0732">Signal</keyword>
<gene>
    <name evidence="2" type="ORF">BD809_10353</name>
</gene>
<name>A0A5S5C6D8_9FLAO</name>
<dbReference type="PROSITE" id="PS51257">
    <property type="entry name" value="PROKAR_LIPOPROTEIN"/>
    <property type="match status" value="1"/>
</dbReference>
<comment type="caution">
    <text evidence="2">The sequence shown here is derived from an EMBL/GenBank/DDBJ whole genome shotgun (WGS) entry which is preliminary data.</text>
</comment>
<keyword evidence="3" id="KW-1185">Reference proteome</keyword>
<sequence>MKKFPKSFLMLFTVALSVVACDVVDDLLTFTISDDTDIEIGSGIPVATPFDIATPPVKSNSQSEFEQNDSRVDLVKEIKLKSLKLNITSPEGQTYNFLKSIRIFISDTNDENEIELASLDTIPEGVKTLDLETTNAALDVYVKGASYNLRTEVVTKETLTNTVKINAAMKYQVTADPL</sequence>
<dbReference type="OrthoDB" id="672279at2"/>
<evidence type="ECO:0000313" key="3">
    <source>
        <dbReference type="Proteomes" id="UP000324376"/>
    </source>
</evidence>
<dbReference type="AlphaFoldDB" id="A0A5S5C6D8"/>
<organism evidence="2 3">
    <name type="scientific">Aquimarina intermedia</name>
    <dbReference type="NCBI Taxonomy" id="350814"/>
    <lineage>
        <taxon>Bacteria</taxon>
        <taxon>Pseudomonadati</taxon>
        <taxon>Bacteroidota</taxon>
        <taxon>Flavobacteriia</taxon>
        <taxon>Flavobacteriales</taxon>
        <taxon>Flavobacteriaceae</taxon>
        <taxon>Aquimarina</taxon>
    </lineage>
</organism>
<accession>A0A5S5C6D8</accession>
<evidence type="ECO:0000313" key="2">
    <source>
        <dbReference type="EMBL" id="TYP74991.1"/>
    </source>
</evidence>
<evidence type="ECO:0000256" key="1">
    <source>
        <dbReference type="SAM" id="SignalP"/>
    </source>
</evidence>
<reference evidence="2 3" key="1">
    <citation type="submission" date="2019-07" db="EMBL/GenBank/DDBJ databases">
        <title>Genomic Encyclopedia of Archaeal and Bacterial Type Strains, Phase II (KMG-II): from individual species to whole genera.</title>
        <authorList>
            <person name="Goeker M."/>
        </authorList>
    </citation>
    <scope>NUCLEOTIDE SEQUENCE [LARGE SCALE GENOMIC DNA]</scope>
    <source>
        <strain evidence="2 3">DSM 17527</strain>
    </source>
</reference>
<evidence type="ECO:0008006" key="4">
    <source>
        <dbReference type="Google" id="ProtNLM"/>
    </source>
</evidence>
<feature type="signal peptide" evidence="1">
    <location>
        <begin position="1"/>
        <end position="20"/>
    </location>
</feature>
<proteinExistence type="predicted"/>
<dbReference type="EMBL" id="VNHU01000003">
    <property type="protein sequence ID" value="TYP74991.1"/>
    <property type="molecule type" value="Genomic_DNA"/>
</dbReference>
<protein>
    <recommendedName>
        <fullName evidence="4">DUF4382 domain-containing protein</fullName>
    </recommendedName>
</protein>